<dbReference type="PANTHER" id="PTHR31299">
    <property type="entry name" value="ESTERASE, PUTATIVE (AFU_ORTHOLOGUE AFUA_1G05850)-RELATED"/>
    <property type="match status" value="1"/>
</dbReference>
<gene>
    <name evidence="2" type="ORF">JMJ54_04480</name>
</gene>
<dbReference type="InterPro" id="IPR007815">
    <property type="entry name" value="Emycin_Estase"/>
</dbReference>
<evidence type="ECO:0000313" key="2">
    <source>
        <dbReference type="EMBL" id="MBM3115078.1"/>
    </source>
</evidence>
<sequence length="421" mass="46457">MKLHQALNAILLALGVTAAAYAADGMTPGQWLEANNTQIISTSPAYPDYTDLAAFGKAIGDARVVLIGEQTHGEGNVFELKNRIVQYLHKKKGFDVLLIESGMVDGTALWDYAQSGGKIADQAPGRIFYMYSRTKEGRGVLEYVDSQRTSKRPLILASYDTPHAGLESINRLLPDLERFLAARQSPALADPRWQAYLRAAQAVVSDNFNGPPSDADKQALIDLTPVLLAELDDSVAASGRMFDSPGFWRLQIASIRAGASDQWQIDNGGVAFWAARDQQAAQNIAWLADKFYAGKKLVVWAHNFHAGAFWGYTLGDFVIQHFGQKDTYLAGFVGYAGATRNMDNSTIGEIPAPRAGLIEAEWRAAGLPMAFIDMKQRKNVPDWVWSIYARPFNYTDVDWPIFYSFHGLFYVDQPVPATPIP</sequence>
<dbReference type="Gene3D" id="3.30.1870.10">
    <property type="entry name" value="EreA-like, domain 2"/>
    <property type="match status" value="1"/>
</dbReference>
<dbReference type="RefSeq" id="WP_203536727.1">
    <property type="nucleotide sequence ID" value="NZ_JAESND010000001.1"/>
</dbReference>
<dbReference type="SUPFAM" id="SSF159501">
    <property type="entry name" value="EreA/ChaN-like"/>
    <property type="match status" value="1"/>
</dbReference>
<organism evidence="2 3">
    <name type="scientific">Jeongeupia naejangsanensis</name>
    <dbReference type="NCBI Taxonomy" id="613195"/>
    <lineage>
        <taxon>Bacteria</taxon>
        <taxon>Pseudomonadati</taxon>
        <taxon>Pseudomonadota</taxon>
        <taxon>Betaproteobacteria</taxon>
        <taxon>Neisseriales</taxon>
        <taxon>Chitinibacteraceae</taxon>
        <taxon>Jeongeupia</taxon>
    </lineage>
</organism>
<comment type="caution">
    <text evidence="2">The sequence shown here is derived from an EMBL/GenBank/DDBJ whole genome shotgun (WGS) entry which is preliminary data.</text>
</comment>
<dbReference type="PANTHER" id="PTHR31299:SF0">
    <property type="entry name" value="ESTERASE, PUTATIVE (AFU_ORTHOLOGUE AFUA_1G05850)-RELATED"/>
    <property type="match status" value="1"/>
</dbReference>
<dbReference type="Pfam" id="PF05139">
    <property type="entry name" value="Erythro_esteras"/>
    <property type="match status" value="1"/>
</dbReference>
<keyword evidence="1" id="KW-0732">Signal</keyword>
<evidence type="ECO:0000313" key="3">
    <source>
        <dbReference type="Proteomes" id="UP000809431"/>
    </source>
</evidence>
<proteinExistence type="predicted"/>
<dbReference type="CDD" id="cd14728">
    <property type="entry name" value="Ere-like"/>
    <property type="match status" value="1"/>
</dbReference>
<dbReference type="Gene3D" id="1.20.1440.30">
    <property type="entry name" value="Biosynthetic Protein domain"/>
    <property type="match status" value="1"/>
</dbReference>
<feature type="signal peptide" evidence="1">
    <location>
        <begin position="1"/>
        <end position="22"/>
    </location>
</feature>
<evidence type="ECO:0000256" key="1">
    <source>
        <dbReference type="SAM" id="SignalP"/>
    </source>
</evidence>
<dbReference type="Gene3D" id="3.40.1660.10">
    <property type="entry name" value="EreA-like (biosynthetic domain)"/>
    <property type="match status" value="1"/>
</dbReference>
<protein>
    <submittedName>
        <fullName evidence="2">Erythromycin esterase family protein</fullName>
    </submittedName>
</protein>
<feature type="chain" id="PRO_5047367858" evidence="1">
    <location>
        <begin position="23"/>
        <end position="421"/>
    </location>
</feature>
<dbReference type="InterPro" id="IPR052036">
    <property type="entry name" value="Hydrolase/PRTase-associated"/>
</dbReference>
<keyword evidence="3" id="KW-1185">Reference proteome</keyword>
<dbReference type="Proteomes" id="UP000809431">
    <property type="component" value="Unassembled WGS sequence"/>
</dbReference>
<reference evidence="2 3" key="1">
    <citation type="submission" date="2021-01" db="EMBL/GenBank/DDBJ databases">
        <title>Draft Genome Sequence and Polyhydroxyalkanoate Biosynthetic Potential of Jeongeupia naejangsanensis Type Strain DSM 24253.</title>
        <authorList>
            <person name="Turrini P."/>
            <person name="Artuso I."/>
            <person name="Lugli G.A."/>
            <person name="Frangipani E."/>
            <person name="Ventura M."/>
            <person name="Visca P."/>
        </authorList>
    </citation>
    <scope>NUCLEOTIDE SEQUENCE [LARGE SCALE GENOMIC DNA]</scope>
    <source>
        <strain evidence="2 3">DSM 24253</strain>
    </source>
</reference>
<dbReference type="EMBL" id="JAESND010000001">
    <property type="protein sequence ID" value="MBM3115078.1"/>
    <property type="molecule type" value="Genomic_DNA"/>
</dbReference>
<name>A0ABS2BHJ1_9NEIS</name>
<accession>A0ABS2BHJ1</accession>